<dbReference type="RefSeq" id="WP_038642486.1">
    <property type="nucleotide sequence ID" value="NZ_CP009888.1"/>
</dbReference>
<protein>
    <submittedName>
        <fullName evidence="1">Esterase</fullName>
    </submittedName>
</protein>
<dbReference type="eggNOG" id="COG3150">
    <property type="taxonomic scope" value="Bacteria"/>
</dbReference>
<dbReference type="Pfam" id="PF05728">
    <property type="entry name" value="UPF0227"/>
    <property type="match status" value="1"/>
</dbReference>
<dbReference type="InterPro" id="IPR008886">
    <property type="entry name" value="UPF0227/Esterase_YqiA"/>
</dbReference>
<dbReference type="EMBL" id="CP009888">
    <property type="protein sequence ID" value="AIY66042.1"/>
    <property type="molecule type" value="Genomic_DNA"/>
</dbReference>
<name>A0A0A7EJ85_9GAMM</name>
<dbReference type="AlphaFoldDB" id="A0A0A7EJ85"/>
<reference evidence="1 2" key="1">
    <citation type="submission" date="2014-11" db="EMBL/GenBank/DDBJ databases">
        <title>Complete Genome Sequence of Pseudoalteromonas sp. Strain OCN003 Isolated from Kaneohe Bay, Oahu, Hawaii.</title>
        <authorList>
            <person name="Beurmann S."/>
            <person name="Videau P."/>
            <person name="Ushijima B."/>
            <person name="Smith A.M."/>
            <person name="Aeby G.S."/>
            <person name="Callahan S.M."/>
            <person name="Belcaid M."/>
        </authorList>
    </citation>
    <scope>NUCLEOTIDE SEQUENCE [LARGE SCALE GENOMIC DNA]</scope>
    <source>
        <strain evidence="1 2">OCN003</strain>
    </source>
</reference>
<keyword evidence="2" id="KW-1185">Reference proteome</keyword>
<dbReference type="HOGENOM" id="CLU_090996_2_0_6"/>
<dbReference type="STRING" id="1348114.OM33_13670"/>
<evidence type="ECO:0000313" key="1">
    <source>
        <dbReference type="EMBL" id="AIY66042.1"/>
    </source>
</evidence>
<dbReference type="KEGG" id="pseo:OM33_13670"/>
<dbReference type="Gene3D" id="3.40.50.1820">
    <property type="entry name" value="alpha/beta hydrolase"/>
    <property type="match status" value="1"/>
</dbReference>
<evidence type="ECO:0000313" key="2">
    <source>
        <dbReference type="Proteomes" id="UP000030341"/>
    </source>
</evidence>
<accession>A0A0A7EJ85</accession>
<organism evidence="1 2">
    <name type="scientific">Pseudoalteromonas piratica</name>
    <dbReference type="NCBI Taxonomy" id="1348114"/>
    <lineage>
        <taxon>Bacteria</taxon>
        <taxon>Pseudomonadati</taxon>
        <taxon>Pseudomonadota</taxon>
        <taxon>Gammaproteobacteria</taxon>
        <taxon>Alteromonadales</taxon>
        <taxon>Pseudoalteromonadaceae</taxon>
        <taxon>Pseudoalteromonas</taxon>
    </lineage>
</organism>
<dbReference type="InterPro" id="IPR029058">
    <property type="entry name" value="AB_hydrolase_fold"/>
</dbReference>
<dbReference type="OrthoDB" id="9814831at2"/>
<dbReference type="Proteomes" id="UP000030341">
    <property type="component" value="Chromosome 1"/>
</dbReference>
<dbReference type="SUPFAM" id="SSF53474">
    <property type="entry name" value="alpha/beta-Hydrolases"/>
    <property type="match status" value="1"/>
</dbReference>
<sequence>MAKQRVIYIHGFNSSPDSFKAQQFGQYLAKYHDVEYLVPKLNHEPREILLTLEALITPNTKLIGSSLGGFFATFLSQRHQLPAVVVNPAVVPFTLMKDYLGQQYNPYQDYYYDVTTQHVADLKQLYVNSLPSPQLIFLLQQMGDEVLDFSQAVDYYKNCRQRIEFAGDHSFIGFQRYFPDIVDFLKIS</sequence>
<dbReference type="PANTHER" id="PTHR35602">
    <property type="entry name" value="ESTERASE YQIA-RELATED"/>
    <property type="match status" value="1"/>
</dbReference>
<gene>
    <name evidence="1" type="ORF">OM33_13670</name>
</gene>
<proteinExistence type="predicted"/>
<dbReference type="PANTHER" id="PTHR35602:SF3">
    <property type="entry name" value="ESTERASE YQIA"/>
    <property type="match status" value="1"/>
</dbReference>